<keyword evidence="8" id="KW-1185">Reference proteome</keyword>
<comment type="caution">
    <text evidence="7">The sequence shown here is derived from an EMBL/GenBank/DDBJ whole genome shotgun (WGS) entry which is preliminary data.</text>
</comment>
<comment type="pathway">
    <text evidence="1">Glycan metabolism; L-arabinan degradation.</text>
</comment>
<dbReference type="OrthoDB" id="9758923at2"/>
<dbReference type="PANTHER" id="PTHR43301:SF3">
    <property type="entry name" value="ARABINAN ENDO-1,5-ALPHA-L-ARABINOSIDASE A-RELATED"/>
    <property type="match status" value="1"/>
</dbReference>
<evidence type="ECO:0000256" key="1">
    <source>
        <dbReference type="ARBA" id="ARBA00004834"/>
    </source>
</evidence>
<dbReference type="Gene3D" id="2.115.10.20">
    <property type="entry name" value="Glycosyl hydrolase domain, family 43"/>
    <property type="match status" value="1"/>
</dbReference>
<dbReference type="AlphaFoldDB" id="A0A4U3L0Q9"/>
<evidence type="ECO:0000256" key="5">
    <source>
        <dbReference type="RuleBase" id="RU361187"/>
    </source>
</evidence>
<evidence type="ECO:0000313" key="7">
    <source>
        <dbReference type="EMBL" id="TKK67027.1"/>
    </source>
</evidence>
<evidence type="ECO:0000313" key="8">
    <source>
        <dbReference type="Proteomes" id="UP000305848"/>
    </source>
</evidence>
<dbReference type="RefSeq" id="WP_137262844.1">
    <property type="nucleotide sequence ID" value="NZ_SZQL01000013.1"/>
</dbReference>
<name>A0A4U3L0Q9_9BACT</name>
<evidence type="ECO:0000256" key="6">
    <source>
        <dbReference type="SAM" id="SignalP"/>
    </source>
</evidence>
<dbReference type="InterPro" id="IPR006710">
    <property type="entry name" value="Glyco_hydro_43"/>
</dbReference>
<keyword evidence="3 5" id="KW-0378">Hydrolase</keyword>
<gene>
    <name evidence="7" type="ORF">FC093_16150</name>
</gene>
<evidence type="ECO:0000256" key="3">
    <source>
        <dbReference type="ARBA" id="ARBA00022801"/>
    </source>
</evidence>
<organism evidence="7 8">
    <name type="scientific">Ilyomonas limi</name>
    <dbReference type="NCBI Taxonomy" id="2575867"/>
    <lineage>
        <taxon>Bacteria</taxon>
        <taxon>Pseudomonadati</taxon>
        <taxon>Bacteroidota</taxon>
        <taxon>Chitinophagia</taxon>
        <taxon>Chitinophagales</taxon>
        <taxon>Chitinophagaceae</taxon>
        <taxon>Ilyomonas</taxon>
    </lineage>
</organism>
<dbReference type="CDD" id="cd08983">
    <property type="entry name" value="GH43_Bt3655-like"/>
    <property type="match status" value="1"/>
</dbReference>
<dbReference type="Proteomes" id="UP000305848">
    <property type="component" value="Unassembled WGS sequence"/>
</dbReference>
<feature type="chain" id="PRO_5020647334" evidence="6">
    <location>
        <begin position="28"/>
        <end position="317"/>
    </location>
</feature>
<evidence type="ECO:0000256" key="2">
    <source>
        <dbReference type="ARBA" id="ARBA00009865"/>
    </source>
</evidence>
<sequence>MKNTNYFNVFVCCIVMLLCACTSSKKAWLYTSFNEPAKEGLRLMYSYDGKHWTYFNHIFLKPLVGKEKIMRDPSMIKDKNGIYHLVWTTEWKGNNGFGYASSADLIHWSKEQYMPVMKEEPTVVNVWAPEWFYNEEVNNYMIIWASTIPYRFDKGIEDEFNNHRLYYISTTDFKNFTKPKLFFDPGFSSIDATLVKRGDKDYVLVFKDNTRNERSIKVAFGKTPIGPFANVSSALTGAYTEGPTVAHVKEEWFIYFDAYRNKDFEAIKTKDFKTFTDATKEISIPEGHKHGTILPVTKKDIKKMQKALSNIDSTQMK</sequence>
<protein>
    <submittedName>
        <fullName evidence="7">Arabinosidase</fullName>
    </submittedName>
</protein>
<dbReference type="GO" id="GO:0004553">
    <property type="term" value="F:hydrolase activity, hydrolyzing O-glycosyl compounds"/>
    <property type="evidence" value="ECO:0007669"/>
    <property type="project" value="InterPro"/>
</dbReference>
<dbReference type="EMBL" id="SZQL01000013">
    <property type="protein sequence ID" value="TKK67027.1"/>
    <property type="molecule type" value="Genomic_DNA"/>
</dbReference>
<dbReference type="PROSITE" id="PS51257">
    <property type="entry name" value="PROKAR_LIPOPROTEIN"/>
    <property type="match status" value="1"/>
</dbReference>
<dbReference type="GO" id="GO:0005975">
    <property type="term" value="P:carbohydrate metabolic process"/>
    <property type="evidence" value="ECO:0007669"/>
    <property type="project" value="InterPro"/>
</dbReference>
<accession>A0A4U3L0Q9</accession>
<dbReference type="SUPFAM" id="SSF75005">
    <property type="entry name" value="Arabinanase/levansucrase/invertase"/>
    <property type="match status" value="1"/>
</dbReference>
<proteinExistence type="inferred from homology"/>
<evidence type="ECO:0000256" key="4">
    <source>
        <dbReference type="ARBA" id="ARBA00023295"/>
    </source>
</evidence>
<comment type="similarity">
    <text evidence="2 5">Belongs to the glycosyl hydrolase 43 family.</text>
</comment>
<dbReference type="PANTHER" id="PTHR43301">
    <property type="entry name" value="ARABINAN ENDO-1,5-ALPHA-L-ARABINOSIDASE"/>
    <property type="match status" value="1"/>
</dbReference>
<keyword evidence="4 5" id="KW-0326">Glycosidase</keyword>
<dbReference type="Pfam" id="PF04616">
    <property type="entry name" value="Glyco_hydro_43"/>
    <property type="match status" value="1"/>
</dbReference>
<dbReference type="InterPro" id="IPR050727">
    <property type="entry name" value="GH43_arabinanases"/>
</dbReference>
<reference evidence="7 8" key="1">
    <citation type="submission" date="2019-05" db="EMBL/GenBank/DDBJ databases">
        <title>Panacibacter sp. strain 17mud1-8 Genome sequencing and assembly.</title>
        <authorList>
            <person name="Chhetri G."/>
        </authorList>
    </citation>
    <scope>NUCLEOTIDE SEQUENCE [LARGE SCALE GENOMIC DNA]</scope>
    <source>
        <strain evidence="7 8">17mud1-8</strain>
    </source>
</reference>
<feature type="signal peptide" evidence="6">
    <location>
        <begin position="1"/>
        <end position="27"/>
    </location>
</feature>
<keyword evidence="6" id="KW-0732">Signal</keyword>
<dbReference type="InterPro" id="IPR023296">
    <property type="entry name" value="Glyco_hydro_beta-prop_sf"/>
</dbReference>